<dbReference type="Gene3D" id="3.40.50.620">
    <property type="entry name" value="HUPs"/>
    <property type="match status" value="1"/>
</dbReference>
<proteinExistence type="predicted"/>
<dbReference type="Pfam" id="PF00579">
    <property type="entry name" value="tRNA-synt_1b"/>
    <property type="match status" value="1"/>
</dbReference>
<accession>A0A923SSR7</accession>
<dbReference type="GO" id="GO:0005829">
    <property type="term" value="C:cytosol"/>
    <property type="evidence" value="ECO:0007669"/>
    <property type="project" value="TreeGrafter"/>
</dbReference>
<dbReference type="Proteomes" id="UP000650485">
    <property type="component" value="Unassembled WGS sequence"/>
</dbReference>
<dbReference type="GO" id="GO:0005524">
    <property type="term" value="F:ATP binding"/>
    <property type="evidence" value="ECO:0007669"/>
    <property type="project" value="UniProtKB-KW"/>
</dbReference>
<dbReference type="GO" id="GO:0006418">
    <property type="term" value="P:tRNA aminoacylation for protein translation"/>
    <property type="evidence" value="ECO:0007669"/>
    <property type="project" value="InterPro"/>
</dbReference>
<dbReference type="PANTHER" id="PTHR11766">
    <property type="entry name" value="TYROSYL-TRNA SYNTHETASE"/>
    <property type="match status" value="1"/>
</dbReference>
<evidence type="ECO:0000256" key="2">
    <source>
        <dbReference type="ARBA" id="ARBA00022741"/>
    </source>
</evidence>
<dbReference type="EMBL" id="JACSZT010000003">
    <property type="protein sequence ID" value="MBC6498292.1"/>
    <property type="molecule type" value="Genomic_DNA"/>
</dbReference>
<dbReference type="SUPFAM" id="SSF52374">
    <property type="entry name" value="Nucleotidylyl transferase"/>
    <property type="match status" value="1"/>
</dbReference>
<keyword evidence="3" id="KW-0067">ATP-binding</keyword>
<evidence type="ECO:0000256" key="6">
    <source>
        <dbReference type="ARBA" id="ARBA00048248"/>
    </source>
</evidence>
<dbReference type="InterPro" id="IPR001412">
    <property type="entry name" value="aa-tRNA-synth_I_CS"/>
</dbReference>
<dbReference type="InterPro" id="IPR024088">
    <property type="entry name" value="Tyr-tRNA-ligase_bac-type"/>
</dbReference>
<dbReference type="PANTHER" id="PTHR11766:SF0">
    <property type="entry name" value="TYROSINE--TRNA LIGASE, MITOCHONDRIAL"/>
    <property type="match status" value="1"/>
</dbReference>
<keyword evidence="1" id="KW-0436">Ligase</keyword>
<evidence type="ECO:0000256" key="4">
    <source>
        <dbReference type="ARBA" id="ARBA00022917"/>
    </source>
</evidence>
<dbReference type="GO" id="GO:0004831">
    <property type="term" value="F:tyrosine-tRNA ligase activity"/>
    <property type="evidence" value="ECO:0007669"/>
    <property type="project" value="UniProtKB-EC"/>
</dbReference>
<organism evidence="7 8">
    <name type="scientific">Weissella confusa</name>
    <name type="common">Lactobacillus confusus</name>
    <dbReference type="NCBI Taxonomy" id="1583"/>
    <lineage>
        <taxon>Bacteria</taxon>
        <taxon>Bacillati</taxon>
        <taxon>Bacillota</taxon>
        <taxon>Bacilli</taxon>
        <taxon>Lactobacillales</taxon>
        <taxon>Lactobacillaceae</taxon>
        <taxon>Weissella</taxon>
    </lineage>
</organism>
<dbReference type="InterPro" id="IPR002305">
    <property type="entry name" value="aa-tRNA-synth_Ic"/>
</dbReference>
<dbReference type="AlphaFoldDB" id="A0A923SSR7"/>
<evidence type="ECO:0000256" key="3">
    <source>
        <dbReference type="ARBA" id="ARBA00022840"/>
    </source>
</evidence>
<evidence type="ECO:0000313" key="7">
    <source>
        <dbReference type="EMBL" id="MBC6498292.1"/>
    </source>
</evidence>
<evidence type="ECO:0000256" key="5">
    <source>
        <dbReference type="ARBA" id="ARBA00023146"/>
    </source>
</evidence>
<sequence>MLRHILQELEWRGAINQTTDEAGLRDQMAKEQIGVYVGIDPTGDSMHIGHLIPFMILKRFQLAGQKPVIHTRINLMCVAPTLLGR</sequence>
<reference evidence="7" key="1">
    <citation type="submission" date="2020-08" db="EMBL/GenBank/DDBJ databases">
        <title>Complete genome sequence of Weissella confusa strain FS54 provides insights into metabolic potential.</title>
        <authorList>
            <person name="Fhoula I."/>
            <person name="Najjari A."/>
            <person name="Lekired A."/>
            <person name="Bessrour-Aouam N."/>
            <person name="Jaballah S."/>
            <person name="Klibi N."/>
            <person name="Ouzari H.-I."/>
        </authorList>
    </citation>
    <scope>NUCLEOTIDE SEQUENCE</scope>
    <source>
        <strain evidence="7">FS54</strain>
    </source>
</reference>
<gene>
    <name evidence="7" type="ORF">H7R52_02760</name>
</gene>
<comment type="catalytic activity">
    <reaction evidence="6">
        <text>tRNA(Tyr) + L-tyrosine + ATP = L-tyrosyl-tRNA(Tyr) + AMP + diphosphate + H(+)</text>
        <dbReference type="Rhea" id="RHEA:10220"/>
        <dbReference type="Rhea" id="RHEA-COMP:9706"/>
        <dbReference type="Rhea" id="RHEA-COMP:9707"/>
        <dbReference type="ChEBI" id="CHEBI:15378"/>
        <dbReference type="ChEBI" id="CHEBI:30616"/>
        <dbReference type="ChEBI" id="CHEBI:33019"/>
        <dbReference type="ChEBI" id="CHEBI:58315"/>
        <dbReference type="ChEBI" id="CHEBI:78442"/>
        <dbReference type="ChEBI" id="CHEBI:78536"/>
        <dbReference type="ChEBI" id="CHEBI:456215"/>
        <dbReference type="EC" id="6.1.1.1"/>
    </reaction>
</comment>
<comment type="caution">
    <text evidence="7">The sequence shown here is derived from an EMBL/GenBank/DDBJ whole genome shotgun (WGS) entry which is preliminary data.</text>
</comment>
<dbReference type="InterPro" id="IPR014729">
    <property type="entry name" value="Rossmann-like_a/b/a_fold"/>
</dbReference>
<keyword evidence="5" id="KW-0030">Aminoacyl-tRNA synthetase</keyword>
<evidence type="ECO:0000313" key="8">
    <source>
        <dbReference type="Proteomes" id="UP000650485"/>
    </source>
</evidence>
<evidence type="ECO:0000256" key="1">
    <source>
        <dbReference type="ARBA" id="ARBA00022598"/>
    </source>
</evidence>
<name>A0A923SSR7_WEICO</name>
<keyword evidence="4" id="KW-0648">Protein biosynthesis</keyword>
<protein>
    <recommendedName>
        <fullName evidence="9">Tyrosine--tRNA ligase</fullName>
    </recommendedName>
</protein>
<dbReference type="PROSITE" id="PS00178">
    <property type="entry name" value="AA_TRNA_LIGASE_I"/>
    <property type="match status" value="1"/>
</dbReference>
<evidence type="ECO:0008006" key="9">
    <source>
        <dbReference type="Google" id="ProtNLM"/>
    </source>
</evidence>
<keyword evidence="2" id="KW-0547">Nucleotide-binding</keyword>